<name>A0ACC3T482_LIPKO</name>
<dbReference type="EMBL" id="MU971353">
    <property type="protein sequence ID" value="KAK9238733.1"/>
    <property type="molecule type" value="Genomic_DNA"/>
</dbReference>
<reference evidence="2" key="1">
    <citation type="journal article" date="2024" name="Front. Bioeng. Biotechnol.">
        <title>Genome-scale model development and genomic sequencing of the oleaginous clade Lipomyces.</title>
        <authorList>
            <person name="Czajka J.J."/>
            <person name="Han Y."/>
            <person name="Kim J."/>
            <person name="Mondo S.J."/>
            <person name="Hofstad B.A."/>
            <person name="Robles A."/>
            <person name="Haridas S."/>
            <person name="Riley R."/>
            <person name="LaButti K."/>
            <person name="Pangilinan J."/>
            <person name="Andreopoulos W."/>
            <person name="Lipzen A."/>
            <person name="Yan J."/>
            <person name="Wang M."/>
            <person name="Ng V."/>
            <person name="Grigoriev I.V."/>
            <person name="Spatafora J.W."/>
            <person name="Magnuson J.K."/>
            <person name="Baker S.E."/>
            <person name="Pomraning K.R."/>
        </authorList>
    </citation>
    <scope>NUCLEOTIDE SEQUENCE [LARGE SCALE GENOMIC DNA]</scope>
    <source>
        <strain evidence="2">CBS 7786</strain>
    </source>
</reference>
<sequence>MASDDGQLWVSAPSTPMPDSETQGDSNKQVELPPIANGDEISQSLTDMTIHDDRNESSILKDSSGTVASATIATDVVTNGDEEHEVSDDKFDDDDDDDDDFGDFGEAQAAPVSHKTQIIEHSEQRRLQLLDTEDFSSAEMLEAATAVIADNIFPMSRMIAATSGSHDPPAIVKSQLQVSSRSVSLWSNLKEVPSPQPTDWRTSRIRRTYLVSLGVPVDLDQVLPARKRQEKLVLSTKRSVLPSNGPLSARESMQSNREVEPNPPTRPASVPLPRSSSSRANSPGPPPDFDADYTRQLSRVSDTALKNMTTEELSAHMRELERVKIEASTVLAYWIDKRNSSAEDKMKYEGVIESSIEYAQRLRKHTTRVAAVPRPLSRTKSGL</sequence>
<keyword evidence="2" id="KW-1185">Reference proteome</keyword>
<organism evidence="1 2">
    <name type="scientific">Lipomyces kononenkoae</name>
    <name type="common">Yeast</name>
    <dbReference type="NCBI Taxonomy" id="34357"/>
    <lineage>
        <taxon>Eukaryota</taxon>
        <taxon>Fungi</taxon>
        <taxon>Dikarya</taxon>
        <taxon>Ascomycota</taxon>
        <taxon>Saccharomycotina</taxon>
        <taxon>Lipomycetes</taxon>
        <taxon>Lipomycetales</taxon>
        <taxon>Lipomycetaceae</taxon>
        <taxon>Lipomyces</taxon>
    </lineage>
</organism>
<proteinExistence type="predicted"/>
<protein>
    <submittedName>
        <fullName evidence="1">Uncharacterized protein</fullName>
    </submittedName>
</protein>
<evidence type="ECO:0000313" key="1">
    <source>
        <dbReference type="EMBL" id="KAK9238733.1"/>
    </source>
</evidence>
<comment type="caution">
    <text evidence="1">The sequence shown here is derived from an EMBL/GenBank/DDBJ whole genome shotgun (WGS) entry which is preliminary data.</text>
</comment>
<gene>
    <name evidence="1" type="ORF">V1525DRAFT_400382</name>
</gene>
<evidence type="ECO:0000313" key="2">
    <source>
        <dbReference type="Proteomes" id="UP001433508"/>
    </source>
</evidence>
<accession>A0ACC3T482</accession>
<dbReference type="Proteomes" id="UP001433508">
    <property type="component" value="Unassembled WGS sequence"/>
</dbReference>